<evidence type="ECO:0000259" key="2">
    <source>
        <dbReference type="PROSITE" id="PS51832"/>
    </source>
</evidence>
<dbReference type="PANTHER" id="PTHR45228">
    <property type="entry name" value="CYCLIC DI-GMP PHOSPHODIESTERASE TM_0186-RELATED"/>
    <property type="match status" value="1"/>
</dbReference>
<protein>
    <recommendedName>
        <fullName evidence="2">HD-GYP domain-containing protein</fullName>
    </recommendedName>
</protein>
<accession>A0ABM7PCV4</accession>
<evidence type="ECO:0000256" key="1">
    <source>
        <dbReference type="SAM" id="Phobius"/>
    </source>
</evidence>
<proteinExistence type="predicted"/>
<dbReference type="PROSITE" id="PS51832">
    <property type="entry name" value="HD_GYP"/>
    <property type="match status" value="1"/>
</dbReference>
<dbReference type="Pfam" id="PF13487">
    <property type="entry name" value="HD_5"/>
    <property type="match status" value="1"/>
</dbReference>
<reference evidence="3 4" key="1">
    <citation type="submission" date="2021-02" db="EMBL/GenBank/DDBJ databases">
        <title>Complete genome of Desulfoluna sp. strain ASN36.</title>
        <authorList>
            <person name="Takahashi A."/>
            <person name="Kojima H."/>
            <person name="Fukui M."/>
        </authorList>
    </citation>
    <scope>NUCLEOTIDE SEQUENCE [LARGE SCALE GENOMIC DNA]</scope>
    <source>
        <strain evidence="3 4">ASN36</strain>
    </source>
</reference>
<dbReference type="RefSeq" id="WP_236891271.1">
    <property type="nucleotide sequence ID" value="NZ_AP024488.1"/>
</dbReference>
<feature type="transmembrane region" description="Helical" evidence="1">
    <location>
        <begin position="6"/>
        <end position="23"/>
    </location>
</feature>
<dbReference type="InterPro" id="IPR037522">
    <property type="entry name" value="HD_GYP_dom"/>
</dbReference>
<dbReference type="InterPro" id="IPR003607">
    <property type="entry name" value="HD/PDEase_dom"/>
</dbReference>
<dbReference type="EMBL" id="AP024488">
    <property type="protein sequence ID" value="BCS94976.1"/>
    <property type="molecule type" value="Genomic_DNA"/>
</dbReference>
<feature type="transmembrane region" description="Helical" evidence="1">
    <location>
        <begin position="44"/>
        <end position="69"/>
    </location>
</feature>
<gene>
    <name evidence="3" type="ORF">DSLASN_06080</name>
</gene>
<dbReference type="Gene3D" id="1.10.3210.10">
    <property type="entry name" value="Hypothetical protein af1432"/>
    <property type="match status" value="1"/>
</dbReference>
<feature type="transmembrane region" description="Helical" evidence="1">
    <location>
        <begin position="75"/>
        <end position="94"/>
    </location>
</feature>
<keyword evidence="1" id="KW-1133">Transmembrane helix</keyword>
<name>A0ABM7PCV4_9BACT</name>
<dbReference type="SUPFAM" id="SSF109604">
    <property type="entry name" value="HD-domain/PDEase-like"/>
    <property type="match status" value="1"/>
</dbReference>
<evidence type="ECO:0000313" key="4">
    <source>
        <dbReference type="Proteomes" id="UP001320148"/>
    </source>
</evidence>
<dbReference type="PANTHER" id="PTHR45228:SF5">
    <property type="entry name" value="CYCLIC DI-GMP PHOSPHODIESTERASE VC_1348-RELATED"/>
    <property type="match status" value="1"/>
</dbReference>
<evidence type="ECO:0000313" key="3">
    <source>
        <dbReference type="EMBL" id="BCS94976.1"/>
    </source>
</evidence>
<feature type="domain" description="HD-GYP" evidence="2">
    <location>
        <begin position="134"/>
        <end position="344"/>
    </location>
</feature>
<dbReference type="InterPro" id="IPR052020">
    <property type="entry name" value="Cyclic_di-GMP/3'3'-cGAMP_PDE"/>
</dbReference>
<sequence>MNTYTLMISCLIVSGAVVMLCSIRQFKSNIQLLKAFYICKKKKLSWMISLHLTMMGFFFCGYIAFLYFFLNKVDLGLELITGLIFFFGAIFVFMSNIIHRGMLLTIQESYDHSVSIGVALEEERKKLLTTNHQLLQTEDVTILVLAYQAELRDGETGGHINRSSEYVSLIARQLITDSCYAAYLSEEYIRDLVKSAPLHDIGKVGVPDLILQKKGPFTPQEFEIMKQHCRHGADIICKAREKLTFRSFLELAAQLTLCHHEKWDGSGYPSGLAGEAIPLSARIMALADVYDALRTERCYKEAFSHEKACRIILEERGRHFDPEIVDAFFAVEKEFEQISIEQADTSQAA</sequence>
<keyword evidence="4" id="KW-1185">Reference proteome</keyword>
<keyword evidence="1" id="KW-0472">Membrane</keyword>
<dbReference type="SMART" id="SM00471">
    <property type="entry name" value="HDc"/>
    <property type="match status" value="1"/>
</dbReference>
<organism evidence="3 4">
    <name type="scientific">Desulfoluna limicola</name>
    <dbReference type="NCBI Taxonomy" id="2810562"/>
    <lineage>
        <taxon>Bacteria</taxon>
        <taxon>Pseudomonadati</taxon>
        <taxon>Thermodesulfobacteriota</taxon>
        <taxon>Desulfobacteria</taxon>
        <taxon>Desulfobacterales</taxon>
        <taxon>Desulfolunaceae</taxon>
        <taxon>Desulfoluna</taxon>
    </lineage>
</organism>
<keyword evidence="1" id="KW-0812">Transmembrane</keyword>
<dbReference type="Proteomes" id="UP001320148">
    <property type="component" value="Chromosome"/>
</dbReference>
<dbReference type="CDD" id="cd00077">
    <property type="entry name" value="HDc"/>
    <property type="match status" value="1"/>
</dbReference>